<feature type="compositionally biased region" description="Low complexity" evidence="1">
    <location>
        <begin position="156"/>
        <end position="166"/>
    </location>
</feature>
<name>N1PHB2_DOTSN</name>
<dbReference type="HOGENOM" id="CLU_880063_0_0_1"/>
<sequence>MKRCLTAHGTNYMPKEMAKKNGRPKVLTPEQEIEVREWLRDPKNRTRYLDDLVWLIHDRFGIVCSTTTMSKLKRKWLRVIEYEETGTPIDDITRSQLLETHPDLPLLHESPAPTAQMSSEDQNPMPEAQLAAKLPTQTKAQTKARTKVNSALNKEQSSAGAQQSQSPTQDEQETLGPSPQSFLQSPVMQMQQQPSPPQQQSPLPSQQNATAAQAMSSVQQRYSPNQPQMSSQQHISKQQIASHPQQYSPLQQQFSSTQSQVNTSQQAFLQSPTLQMQMQAQMMVGAGHFGQMDPVQIPHDFQSDFTGDIGAQHLPA</sequence>
<protein>
    <submittedName>
        <fullName evidence="2">Uncharacterized protein</fullName>
    </submittedName>
</protein>
<dbReference type="Proteomes" id="UP000016933">
    <property type="component" value="Unassembled WGS sequence"/>
</dbReference>
<proteinExistence type="predicted"/>
<reference evidence="2 3" key="2">
    <citation type="journal article" date="2012" name="PLoS Pathog.">
        <title>Diverse lifestyles and strategies of plant pathogenesis encoded in the genomes of eighteen Dothideomycetes fungi.</title>
        <authorList>
            <person name="Ohm R.A."/>
            <person name="Feau N."/>
            <person name="Henrissat B."/>
            <person name="Schoch C.L."/>
            <person name="Horwitz B.A."/>
            <person name="Barry K.W."/>
            <person name="Condon B.J."/>
            <person name="Copeland A.C."/>
            <person name="Dhillon B."/>
            <person name="Glaser F."/>
            <person name="Hesse C.N."/>
            <person name="Kosti I."/>
            <person name="LaButti K."/>
            <person name="Lindquist E.A."/>
            <person name="Lucas S."/>
            <person name="Salamov A.A."/>
            <person name="Bradshaw R.E."/>
            <person name="Ciuffetti L."/>
            <person name="Hamelin R.C."/>
            <person name="Kema G.H.J."/>
            <person name="Lawrence C."/>
            <person name="Scott J.A."/>
            <person name="Spatafora J.W."/>
            <person name="Turgeon B.G."/>
            <person name="de Wit P.J.G.M."/>
            <person name="Zhong S."/>
            <person name="Goodwin S.B."/>
            <person name="Grigoriev I.V."/>
        </authorList>
    </citation>
    <scope>NUCLEOTIDE SEQUENCE [LARGE SCALE GENOMIC DNA]</scope>
    <source>
        <strain evidence="3">NZE10 / CBS 128990</strain>
    </source>
</reference>
<evidence type="ECO:0000256" key="1">
    <source>
        <dbReference type="SAM" id="MobiDB-lite"/>
    </source>
</evidence>
<dbReference type="AlphaFoldDB" id="N1PHB2"/>
<organism evidence="2 3">
    <name type="scientific">Dothistroma septosporum (strain NZE10 / CBS 128990)</name>
    <name type="common">Red band needle blight fungus</name>
    <name type="synonym">Mycosphaerella pini</name>
    <dbReference type="NCBI Taxonomy" id="675120"/>
    <lineage>
        <taxon>Eukaryota</taxon>
        <taxon>Fungi</taxon>
        <taxon>Dikarya</taxon>
        <taxon>Ascomycota</taxon>
        <taxon>Pezizomycotina</taxon>
        <taxon>Dothideomycetes</taxon>
        <taxon>Dothideomycetidae</taxon>
        <taxon>Mycosphaerellales</taxon>
        <taxon>Mycosphaerellaceae</taxon>
        <taxon>Dothistroma</taxon>
    </lineage>
</organism>
<accession>N1PHB2</accession>
<reference evidence="3" key="1">
    <citation type="journal article" date="2012" name="PLoS Genet.">
        <title>The genomes of the fungal plant pathogens Cladosporium fulvum and Dothistroma septosporum reveal adaptation to different hosts and lifestyles but also signatures of common ancestry.</title>
        <authorList>
            <person name="de Wit P.J.G.M."/>
            <person name="van der Burgt A."/>
            <person name="Oekmen B."/>
            <person name="Stergiopoulos I."/>
            <person name="Abd-Elsalam K.A."/>
            <person name="Aerts A.L."/>
            <person name="Bahkali A.H."/>
            <person name="Beenen H.G."/>
            <person name="Chettri P."/>
            <person name="Cox M.P."/>
            <person name="Datema E."/>
            <person name="de Vries R.P."/>
            <person name="Dhillon B."/>
            <person name="Ganley A.R."/>
            <person name="Griffiths S.A."/>
            <person name="Guo Y."/>
            <person name="Hamelin R.C."/>
            <person name="Henrissat B."/>
            <person name="Kabir M.S."/>
            <person name="Jashni M.K."/>
            <person name="Kema G."/>
            <person name="Klaubauf S."/>
            <person name="Lapidus A."/>
            <person name="Levasseur A."/>
            <person name="Lindquist E."/>
            <person name="Mehrabi R."/>
            <person name="Ohm R.A."/>
            <person name="Owen T.J."/>
            <person name="Salamov A."/>
            <person name="Schwelm A."/>
            <person name="Schijlen E."/>
            <person name="Sun H."/>
            <person name="van den Burg H.A."/>
            <person name="van Ham R.C.H.J."/>
            <person name="Zhang S."/>
            <person name="Goodwin S.B."/>
            <person name="Grigoriev I.V."/>
            <person name="Collemare J."/>
            <person name="Bradshaw R.E."/>
        </authorList>
    </citation>
    <scope>NUCLEOTIDE SEQUENCE [LARGE SCALE GENOMIC DNA]</scope>
    <source>
        <strain evidence="3">NZE10 / CBS 128990</strain>
    </source>
</reference>
<dbReference type="OrthoDB" id="3647574at2759"/>
<evidence type="ECO:0000313" key="3">
    <source>
        <dbReference type="Proteomes" id="UP000016933"/>
    </source>
</evidence>
<keyword evidence="3" id="KW-1185">Reference proteome</keyword>
<dbReference type="OMA" id="WLRVIEY"/>
<feature type="compositionally biased region" description="Polar residues" evidence="1">
    <location>
        <begin position="113"/>
        <end position="122"/>
    </location>
</feature>
<feature type="compositionally biased region" description="Low complexity" evidence="1">
    <location>
        <begin position="251"/>
        <end position="266"/>
    </location>
</feature>
<dbReference type="EMBL" id="KB446542">
    <property type="protein sequence ID" value="EME41732.1"/>
    <property type="molecule type" value="Genomic_DNA"/>
</dbReference>
<gene>
    <name evidence="2" type="ORF">DOTSEDRAFT_73947</name>
</gene>
<feature type="compositionally biased region" description="Low complexity" evidence="1">
    <location>
        <begin position="183"/>
        <end position="193"/>
    </location>
</feature>
<feature type="compositionally biased region" description="Polar residues" evidence="1">
    <location>
        <begin position="208"/>
        <end position="250"/>
    </location>
</feature>
<evidence type="ECO:0000313" key="2">
    <source>
        <dbReference type="EMBL" id="EME41732.1"/>
    </source>
</evidence>
<dbReference type="eggNOG" id="ENOG502TII6">
    <property type="taxonomic scope" value="Eukaryota"/>
</dbReference>
<feature type="region of interest" description="Disordered" evidence="1">
    <location>
        <begin position="104"/>
        <end position="266"/>
    </location>
</feature>